<dbReference type="PANTHER" id="PTHR23513:SF6">
    <property type="entry name" value="MAJOR FACILITATOR SUPERFAMILY ASSOCIATED DOMAIN-CONTAINING PROTEIN"/>
    <property type="match status" value="1"/>
</dbReference>
<keyword evidence="8" id="KW-1185">Reference proteome</keyword>
<feature type="transmembrane region" description="Helical" evidence="6">
    <location>
        <begin position="146"/>
        <end position="166"/>
    </location>
</feature>
<evidence type="ECO:0000256" key="4">
    <source>
        <dbReference type="ARBA" id="ARBA00022989"/>
    </source>
</evidence>
<dbReference type="InterPro" id="IPR011701">
    <property type="entry name" value="MFS"/>
</dbReference>
<proteinExistence type="predicted"/>
<dbReference type="Proteomes" id="UP000051906">
    <property type="component" value="Unassembled WGS sequence"/>
</dbReference>
<dbReference type="EMBL" id="JQCA01000123">
    <property type="protein sequence ID" value="KRO00623.1"/>
    <property type="molecule type" value="Genomic_DNA"/>
</dbReference>
<evidence type="ECO:0000256" key="5">
    <source>
        <dbReference type="ARBA" id="ARBA00023136"/>
    </source>
</evidence>
<dbReference type="OrthoDB" id="9775268at2"/>
<dbReference type="PATRIC" id="fig|616990.3.peg.607"/>
<dbReference type="GO" id="GO:0022857">
    <property type="term" value="F:transmembrane transporter activity"/>
    <property type="evidence" value="ECO:0007669"/>
    <property type="project" value="InterPro"/>
</dbReference>
<organism evidence="7 8">
    <name type="scientific">Levilactobacillus paucivorans</name>
    <dbReference type="NCBI Taxonomy" id="616990"/>
    <lineage>
        <taxon>Bacteria</taxon>
        <taxon>Bacillati</taxon>
        <taxon>Bacillota</taxon>
        <taxon>Bacilli</taxon>
        <taxon>Lactobacillales</taxon>
        <taxon>Lactobacillaceae</taxon>
        <taxon>Levilactobacillus</taxon>
    </lineage>
</organism>
<reference evidence="7 8" key="1">
    <citation type="journal article" date="2015" name="Genome Announc.">
        <title>Expanding the biotechnology potential of lactobacilli through comparative genomics of 213 strains and associated genera.</title>
        <authorList>
            <person name="Sun Z."/>
            <person name="Harris H.M."/>
            <person name="McCann A."/>
            <person name="Guo C."/>
            <person name="Argimon S."/>
            <person name="Zhang W."/>
            <person name="Yang X."/>
            <person name="Jeffery I.B."/>
            <person name="Cooney J.C."/>
            <person name="Kagawa T.F."/>
            <person name="Liu W."/>
            <person name="Song Y."/>
            <person name="Salvetti E."/>
            <person name="Wrobel A."/>
            <person name="Rasinkangas P."/>
            <person name="Parkhill J."/>
            <person name="Rea M.C."/>
            <person name="O'Sullivan O."/>
            <person name="Ritari J."/>
            <person name="Douillard F.P."/>
            <person name="Paul Ross R."/>
            <person name="Yang R."/>
            <person name="Briner A.E."/>
            <person name="Felis G.E."/>
            <person name="de Vos W.M."/>
            <person name="Barrangou R."/>
            <person name="Klaenhammer T.R."/>
            <person name="Caufield P.W."/>
            <person name="Cui Y."/>
            <person name="Zhang H."/>
            <person name="O'Toole P.W."/>
        </authorList>
    </citation>
    <scope>NUCLEOTIDE SEQUENCE [LARGE SCALE GENOMIC DNA]</scope>
    <source>
        <strain evidence="7 8">DSM 22467</strain>
    </source>
</reference>
<gene>
    <name evidence="7" type="ORF">IV54_GL000566</name>
</gene>
<dbReference type="PANTHER" id="PTHR23513">
    <property type="entry name" value="INTEGRAL MEMBRANE EFFLUX PROTEIN-RELATED"/>
    <property type="match status" value="1"/>
</dbReference>
<dbReference type="Gene3D" id="1.20.1250.20">
    <property type="entry name" value="MFS general substrate transporter like domains"/>
    <property type="match status" value="1"/>
</dbReference>
<dbReference type="AlphaFoldDB" id="A0A0R2LFJ2"/>
<dbReference type="STRING" id="616990.IV54_GL000566"/>
<dbReference type="GO" id="GO:0005886">
    <property type="term" value="C:plasma membrane"/>
    <property type="evidence" value="ECO:0007669"/>
    <property type="project" value="UniProtKB-SubCell"/>
</dbReference>
<accession>A0A0R2LFJ2</accession>
<dbReference type="InterPro" id="IPR036259">
    <property type="entry name" value="MFS_trans_sf"/>
</dbReference>
<feature type="transmembrane region" description="Helical" evidence="6">
    <location>
        <begin position="223"/>
        <end position="242"/>
    </location>
</feature>
<keyword evidence="5 6" id="KW-0472">Membrane</keyword>
<comment type="subcellular location">
    <subcellularLocation>
        <location evidence="1">Cell membrane</location>
        <topology evidence="1">Multi-pass membrane protein</topology>
    </subcellularLocation>
</comment>
<feature type="transmembrane region" description="Helical" evidence="6">
    <location>
        <begin position="384"/>
        <end position="406"/>
    </location>
</feature>
<keyword evidence="3 6" id="KW-0812">Transmembrane</keyword>
<feature type="transmembrane region" description="Helical" evidence="6">
    <location>
        <begin position="44"/>
        <end position="65"/>
    </location>
</feature>
<dbReference type="SUPFAM" id="SSF103473">
    <property type="entry name" value="MFS general substrate transporter"/>
    <property type="match status" value="1"/>
</dbReference>
<evidence type="ECO:0000256" key="3">
    <source>
        <dbReference type="ARBA" id="ARBA00022692"/>
    </source>
</evidence>
<dbReference type="CDD" id="cd06173">
    <property type="entry name" value="MFS_MefA_like"/>
    <property type="match status" value="1"/>
</dbReference>
<feature type="transmembrane region" description="Helical" evidence="6">
    <location>
        <begin position="289"/>
        <end position="311"/>
    </location>
</feature>
<keyword evidence="2" id="KW-1003">Cell membrane</keyword>
<keyword evidence="4 6" id="KW-1133">Transmembrane helix</keyword>
<feature type="transmembrane region" description="Helical" evidence="6">
    <location>
        <begin position="323"/>
        <end position="345"/>
    </location>
</feature>
<evidence type="ECO:0000256" key="1">
    <source>
        <dbReference type="ARBA" id="ARBA00004651"/>
    </source>
</evidence>
<feature type="transmembrane region" description="Helical" evidence="6">
    <location>
        <begin position="262"/>
        <end position="282"/>
    </location>
</feature>
<feature type="transmembrane region" description="Helical" evidence="6">
    <location>
        <begin position="77"/>
        <end position="99"/>
    </location>
</feature>
<dbReference type="RefSeq" id="WP_057879067.1">
    <property type="nucleotide sequence ID" value="NZ_JQCA01000123.1"/>
</dbReference>
<evidence type="ECO:0000313" key="7">
    <source>
        <dbReference type="EMBL" id="KRO00623.1"/>
    </source>
</evidence>
<protein>
    <submittedName>
        <fullName evidence="7">Major facilitator superfamily permease</fullName>
    </submittedName>
</protein>
<feature type="transmembrane region" description="Helical" evidence="6">
    <location>
        <begin position="357"/>
        <end position="378"/>
    </location>
</feature>
<name>A0A0R2LFJ2_9LACO</name>
<dbReference type="Pfam" id="PF07690">
    <property type="entry name" value="MFS_1"/>
    <property type="match status" value="1"/>
</dbReference>
<evidence type="ECO:0000256" key="2">
    <source>
        <dbReference type="ARBA" id="ARBA00022475"/>
    </source>
</evidence>
<sequence>MEITNRQSVIQIFQAASSDILSTLGGDTFSFALGLMLLHRTHSAISFGLGAIIYPIIGLLLVVPVGNLVDTHHHKKLILTSKGVGILALVVYAFLVPYVRFPMALAVGLLVVQACCDKVTNTTYTASIHELVNDKHVKTLATIEQAATAGIQLLSPVLAAALYAWLGFEGTVRVMIGTETLVWLISASMHFYPVPVTVEEAPEVTSNQWQKFRLGLVYIKDHLALRALVVMGVVLNFLFSAVDVGLPYAVVQERHMGNASLSLIMSSFAAGLLVGNLLLSVLPSFKRVLLVILRLCLALGAGIGILGVAFLSTLGGQQLLIGLLVWGFTIGTVLAFINTPLSVYLQMTVPTELLGRVGSTFTTLLQLAVPLGTLVYGICFQHLTAGWVYLLTGIGVLLYTSCQLVVDRRNGSLRSQNSPES</sequence>
<evidence type="ECO:0000313" key="8">
    <source>
        <dbReference type="Proteomes" id="UP000051906"/>
    </source>
</evidence>
<feature type="transmembrane region" description="Helical" evidence="6">
    <location>
        <begin position="20"/>
        <end position="38"/>
    </location>
</feature>
<comment type="caution">
    <text evidence="7">The sequence shown here is derived from an EMBL/GenBank/DDBJ whole genome shotgun (WGS) entry which is preliminary data.</text>
</comment>
<evidence type="ECO:0000256" key="6">
    <source>
        <dbReference type="SAM" id="Phobius"/>
    </source>
</evidence>